<dbReference type="SUPFAM" id="SSF63418">
    <property type="entry name" value="MurE/MurF N-terminal domain"/>
    <property type="match status" value="1"/>
</dbReference>
<protein>
    <recommendedName>
        <fullName evidence="11">UDP-N-acetylmuramoyl-L-alanyl-D-glutamate--2,6-diaminopimelate ligase</fullName>
        <ecNumber evidence="11">6.3.2.13</ecNumber>
    </recommendedName>
    <alternativeName>
        <fullName evidence="11">Meso-A2pm-adding enzyme</fullName>
    </alternativeName>
    <alternativeName>
        <fullName evidence="11">Meso-diaminopimelate-adding enzyme</fullName>
    </alternativeName>
    <alternativeName>
        <fullName evidence="11">UDP-MurNAc-L-Ala-D-Glu:meso-diaminopimelate ligase</fullName>
    </alternativeName>
    <alternativeName>
        <fullName evidence="11">UDP-MurNAc-tripeptide synthetase</fullName>
    </alternativeName>
    <alternativeName>
        <fullName evidence="11">UDP-N-acetylmuramyl-tripeptide synthetase</fullName>
    </alternativeName>
</protein>
<dbReference type="GO" id="GO:0004326">
    <property type="term" value="F:tetrahydrofolylpolyglutamate synthase activity"/>
    <property type="evidence" value="ECO:0007669"/>
    <property type="project" value="InterPro"/>
</dbReference>
<comment type="catalytic activity">
    <reaction evidence="11">
        <text>UDP-N-acetyl-alpha-D-muramoyl-L-alanyl-D-glutamate + meso-2,6-diaminopimelate + ATP = UDP-N-acetyl-alpha-D-muramoyl-L-alanyl-gamma-D-glutamyl-meso-2,6-diaminopimelate + ADP + phosphate + H(+)</text>
        <dbReference type="Rhea" id="RHEA:23676"/>
        <dbReference type="ChEBI" id="CHEBI:15378"/>
        <dbReference type="ChEBI" id="CHEBI:30616"/>
        <dbReference type="ChEBI" id="CHEBI:43474"/>
        <dbReference type="ChEBI" id="CHEBI:57791"/>
        <dbReference type="ChEBI" id="CHEBI:83900"/>
        <dbReference type="ChEBI" id="CHEBI:83905"/>
        <dbReference type="ChEBI" id="CHEBI:456216"/>
        <dbReference type="EC" id="6.3.2.13"/>
    </reaction>
</comment>
<feature type="binding site" evidence="11">
    <location>
        <position position="43"/>
    </location>
    <ligand>
        <name>UDP-N-acetyl-alpha-D-muramoyl-L-alanyl-D-glutamate</name>
        <dbReference type="ChEBI" id="CHEBI:83900"/>
    </ligand>
</feature>
<feature type="binding site" evidence="11">
    <location>
        <begin position="165"/>
        <end position="166"/>
    </location>
    <ligand>
        <name>UDP-N-acetyl-alpha-D-muramoyl-L-alanyl-D-glutamate</name>
        <dbReference type="ChEBI" id="CHEBI:83900"/>
    </ligand>
</feature>
<feature type="domain" description="Mur ligase C-terminal" evidence="15">
    <location>
        <begin position="349"/>
        <end position="491"/>
    </location>
</feature>
<dbReference type="PANTHER" id="PTHR23135">
    <property type="entry name" value="MUR LIGASE FAMILY MEMBER"/>
    <property type="match status" value="1"/>
</dbReference>
<dbReference type="GO" id="GO:0008360">
    <property type="term" value="P:regulation of cell shape"/>
    <property type="evidence" value="ECO:0007669"/>
    <property type="project" value="UniProtKB-KW"/>
</dbReference>
<dbReference type="GO" id="GO:0071555">
    <property type="term" value="P:cell wall organization"/>
    <property type="evidence" value="ECO:0007669"/>
    <property type="project" value="UniProtKB-KW"/>
</dbReference>
<feature type="binding site" evidence="11">
    <location>
        <position position="489"/>
    </location>
    <ligand>
        <name>meso-2,6-diaminopimelate</name>
        <dbReference type="ChEBI" id="CHEBI:57791"/>
    </ligand>
</feature>
<dbReference type="AlphaFoldDB" id="A0A9W6FW60"/>
<dbReference type="Proteomes" id="UP001144372">
    <property type="component" value="Unassembled WGS sequence"/>
</dbReference>
<name>A0A9W6FW60_9BACT</name>
<evidence type="ECO:0000259" key="14">
    <source>
        <dbReference type="Pfam" id="PF01225"/>
    </source>
</evidence>
<evidence type="ECO:0000313" key="17">
    <source>
        <dbReference type="EMBL" id="GLI35995.1"/>
    </source>
</evidence>
<evidence type="ECO:0000256" key="9">
    <source>
        <dbReference type="ARBA" id="ARBA00023306"/>
    </source>
</evidence>
<dbReference type="Pfam" id="PF08245">
    <property type="entry name" value="Mur_ligase_M"/>
    <property type="match status" value="1"/>
</dbReference>
<feature type="binding site" evidence="11">
    <location>
        <position position="493"/>
    </location>
    <ligand>
        <name>meso-2,6-diaminopimelate</name>
        <dbReference type="ChEBI" id="CHEBI:57791"/>
    </ligand>
</feature>
<dbReference type="GO" id="GO:0005524">
    <property type="term" value="F:ATP binding"/>
    <property type="evidence" value="ECO:0007669"/>
    <property type="project" value="UniProtKB-UniRule"/>
</dbReference>
<comment type="cofactor">
    <cofactor evidence="11">
        <name>Mg(2+)</name>
        <dbReference type="ChEBI" id="CHEBI:18420"/>
    </cofactor>
</comment>
<evidence type="ECO:0000256" key="4">
    <source>
        <dbReference type="ARBA" id="ARBA00022618"/>
    </source>
</evidence>
<comment type="function">
    <text evidence="11">Catalyzes the addition of meso-diaminopimelic acid to the nucleotide precursor UDP-N-acetylmuramoyl-L-alanyl-D-glutamate (UMAG) in the biosynthesis of bacterial cell-wall peptidoglycan.</text>
</comment>
<evidence type="ECO:0000256" key="12">
    <source>
        <dbReference type="RuleBase" id="RU004135"/>
    </source>
</evidence>
<dbReference type="HAMAP" id="MF_00208">
    <property type="entry name" value="MurE"/>
    <property type="match status" value="1"/>
</dbReference>
<dbReference type="Gene3D" id="3.40.1190.10">
    <property type="entry name" value="Mur-like, catalytic domain"/>
    <property type="match status" value="1"/>
</dbReference>
<dbReference type="InterPro" id="IPR035911">
    <property type="entry name" value="MurE/MurF_N"/>
</dbReference>
<feature type="compositionally biased region" description="Basic and acidic residues" evidence="13">
    <location>
        <begin position="517"/>
        <end position="539"/>
    </location>
</feature>
<dbReference type="EMBL" id="BSDR01000001">
    <property type="protein sequence ID" value="GLI35995.1"/>
    <property type="molecule type" value="Genomic_DNA"/>
</dbReference>
<dbReference type="InterPro" id="IPR013221">
    <property type="entry name" value="Mur_ligase_cen"/>
</dbReference>
<dbReference type="NCBIfam" id="TIGR01085">
    <property type="entry name" value="murE"/>
    <property type="match status" value="1"/>
</dbReference>
<feature type="binding site" evidence="11">
    <location>
        <position position="200"/>
    </location>
    <ligand>
        <name>UDP-N-acetyl-alpha-D-muramoyl-L-alanyl-D-glutamate</name>
        <dbReference type="ChEBI" id="CHEBI:83900"/>
    </ligand>
</feature>
<evidence type="ECO:0000256" key="2">
    <source>
        <dbReference type="ARBA" id="ARBA00022490"/>
    </source>
</evidence>
<keyword evidence="11" id="KW-0460">Magnesium</keyword>
<keyword evidence="10 11" id="KW-0961">Cell wall biogenesis/degradation</keyword>
<feature type="short sequence motif" description="Meso-diaminopimelate recognition motif" evidence="11">
    <location>
        <begin position="424"/>
        <end position="427"/>
    </location>
</feature>
<feature type="region of interest" description="Disordered" evidence="13">
    <location>
        <begin position="515"/>
        <end position="539"/>
    </location>
</feature>
<evidence type="ECO:0000256" key="6">
    <source>
        <dbReference type="ARBA" id="ARBA00022840"/>
    </source>
</evidence>
<dbReference type="NCBIfam" id="NF001126">
    <property type="entry name" value="PRK00139.1-4"/>
    <property type="match status" value="1"/>
</dbReference>
<dbReference type="GO" id="GO:0008765">
    <property type="term" value="F:UDP-N-acetylmuramoylalanyl-D-glutamate-2,6-diaminopimelate ligase activity"/>
    <property type="evidence" value="ECO:0007669"/>
    <property type="project" value="UniProtKB-UniRule"/>
</dbReference>
<evidence type="ECO:0000256" key="10">
    <source>
        <dbReference type="ARBA" id="ARBA00023316"/>
    </source>
</evidence>
<dbReference type="PROSITE" id="PS01011">
    <property type="entry name" value="FOLYLPOLYGLU_SYNT_1"/>
    <property type="match status" value="1"/>
</dbReference>
<dbReference type="PANTHER" id="PTHR23135:SF4">
    <property type="entry name" value="UDP-N-ACETYLMURAMOYL-L-ALANYL-D-GLUTAMATE--2,6-DIAMINOPIMELATE LIGASE MURE HOMOLOG, CHLOROPLASTIC"/>
    <property type="match status" value="1"/>
</dbReference>
<feature type="domain" description="Mur ligase central" evidence="16">
    <location>
        <begin position="121"/>
        <end position="326"/>
    </location>
</feature>
<comment type="PTM">
    <text evidence="11">Carboxylation is probably crucial for Mg(2+) binding and, consequently, for the gamma-phosphate positioning of ATP.</text>
</comment>
<dbReference type="InterPro" id="IPR005761">
    <property type="entry name" value="UDP-N-AcMur-Glu-dNH2Pim_ligase"/>
</dbReference>
<dbReference type="GO" id="GO:0009252">
    <property type="term" value="P:peptidoglycan biosynthetic process"/>
    <property type="evidence" value="ECO:0007669"/>
    <property type="project" value="UniProtKB-UniRule"/>
</dbReference>
<dbReference type="EC" id="6.3.2.13" evidence="11"/>
<dbReference type="GO" id="GO:0051301">
    <property type="term" value="P:cell division"/>
    <property type="evidence" value="ECO:0007669"/>
    <property type="project" value="UniProtKB-KW"/>
</dbReference>
<reference evidence="17" key="1">
    <citation type="submission" date="2022-12" db="EMBL/GenBank/DDBJ databases">
        <title>Reference genome sequencing for broad-spectrum identification of bacterial and archaeal isolates by mass spectrometry.</title>
        <authorList>
            <person name="Sekiguchi Y."/>
            <person name="Tourlousse D.M."/>
        </authorList>
    </citation>
    <scope>NUCLEOTIDE SEQUENCE</scope>
    <source>
        <strain evidence="17">ASRB1</strain>
    </source>
</reference>
<dbReference type="InterPro" id="IPR036565">
    <property type="entry name" value="Mur-like_cat_sf"/>
</dbReference>
<dbReference type="InterPro" id="IPR018109">
    <property type="entry name" value="Folylpolyglutamate_synth_CS"/>
</dbReference>
<keyword evidence="7 11" id="KW-0133">Cell shape</keyword>
<feature type="domain" description="Mur ligase N-terminal catalytic" evidence="14">
    <location>
        <begin position="36"/>
        <end position="109"/>
    </location>
</feature>
<feature type="binding site" evidence="11">
    <location>
        <position position="192"/>
    </location>
    <ligand>
        <name>UDP-N-acetyl-alpha-D-muramoyl-L-alanyl-D-glutamate</name>
        <dbReference type="ChEBI" id="CHEBI:83900"/>
    </ligand>
</feature>
<keyword evidence="2 11" id="KW-0963">Cytoplasm</keyword>
<dbReference type="GO" id="GO:0000287">
    <property type="term" value="F:magnesium ion binding"/>
    <property type="evidence" value="ECO:0007669"/>
    <property type="project" value="UniProtKB-UniRule"/>
</dbReference>
<dbReference type="SUPFAM" id="SSF53244">
    <property type="entry name" value="MurD-like peptide ligases, peptide-binding domain"/>
    <property type="match status" value="1"/>
</dbReference>
<evidence type="ECO:0000256" key="8">
    <source>
        <dbReference type="ARBA" id="ARBA00022984"/>
    </source>
</evidence>
<dbReference type="NCBIfam" id="NF001124">
    <property type="entry name" value="PRK00139.1-2"/>
    <property type="match status" value="1"/>
</dbReference>
<keyword evidence="6 11" id="KW-0067">ATP-binding</keyword>
<feature type="modified residue" description="N6-carboxylysine" evidence="11">
    <location>
        <position position="232"/>
    </location>
</feature>
<proteinExistence type="inferred from homology"/>
<evidence type="ECO:0000259" key="16">
    <source>
        <dbReference type="Pfam" id="PF08245"/>
    </source>
</evidence>
<evidence type="ECO:0000259" key="15">
    <source>
        <dbReference type="Pfam" id="PF02875"/>
    </source>
</evidence>
<feature type="binding site" evidence="11">
    <location>
        <begin position="424"/>
        <end position="427"/>
    </location>
    <ligand>
        <name>meso-2,6-diaminopimelate</name>
        <dbReference type="ChEBI" id="CHEBI:57791"/>
    </ligand>
</feature>
<accession>A0A9W6FW60</accession>
<feature type="binding site" evidence="11">
    <location>
        <begin position="123"/>
        <end position="129"/>
    </location>
    <ligand>
        <name>ATP</name>
        <dbReference type="ChEBI" id="CHEBI:30616"/>
    </ligand>
</feature>
<evidence type="ECO:0000256" key="3">
    <source>
        <dbReference type="ARBA" id="ARBA00022598"/>
    </source>
</evidence>
<dbReference type="InterPro" id="IPR036615">
    <property type="entry name" value="Mur_ligase_C_dom_sf"/>
</dbReference>
<dbReference type="GO" id="GO:0005737">
    <property type="term" value="C:cytoplasm"/>
    <property type="evidence" value="ECO:0007669"/>
    <property type="project" value="UniProtKB-SubCell"/>
</dbReference>
<comment type="pathway">
    <text evidence="11 12">Cell wall biogenesis; peptidoglycan biosynthesis.</text>
</comment>
<feature type="binding site" evidence="11">
    <location>
        <position position="400"/>
    </location>
    <ligand>
        <name>meso-2,6-diaminopimelate</name>
        <dbReference type="ChEBI" id="CHEBI:57791"/>
    </ligand>
</feature>
<dbReference type="InterPro" id="IPR004101">
    <property type="entry name" value="Mur_ligase_C"/>
</dbReference>
<dbReference type="InterPro" id="IPR000713">
    <property type="entry name" value="Mur_ligase_N"/>
</dbReference>
<keyword evidence="9 11" id="KW-0131">Cell cycle</keyword>
<evidence type="ECO:0000256" key="13">
    <source>
        <dbReference type="SAM" id="MobiDB-lite"/>
    </source>
</evidence>
<dbReference type="Pfam" id="PF01225">
    <property type="entry name" value="Mur_ligase"/>
    <property type="match status" value="1"/>
</dbReference>
<evidence type="ECO:0000256" key="11">
    <source>
        <dbReference type="HAMAP-Rule" id="MF_00208"/>
    </source>
</evidence>
<keyword evidence="4 11" id="KW-0132">Cell division</keyword>
<dbReference type="SUPFAM" id="SSF53623">
    <property type="entry name" value="MurD-like peptide ligases, catalytic domain"/>
    <property type="match status" value="1"/>
</dbReference>
<evidence type="ECO:0000313" key="18">
    <source>
        <dbReference type="Proteomes" id="UP001144372"/>
    </source>
</evidence>
<sequence length="539" mass="59388">MEFNRLVRNKSMAKNLEILLQGLDVLEIRGDLQTQVNGLAYDSRQIGDGDLFVAIRGTRQDGNQFVGDAVRRGARVVVVESLPEDSGCATFVKVPDCRNALARMAANYYEHPSRDIQLIGVTGTNGKTTTTLLIESILQKGGASVGVLGTLGYRWGSKRKDAPMTTPESLDLQRFFYEMRQDGVSHVVMEVSSHALALGRVDGCVFRAGVFTNLSQDHLDFHSTMEDYFAAKAILFRDPSLSCGENFVAVINGDDPFGVRFLENPPQNGLWSYSALHKDARVWVKDVTLSPAGIHAELSTPLGNFRIRSHLIGRLNLYNLLCAATTALALGYSKEAVADGLEAVSHVDGRLQRVPVPRERGYEVVVDYAHTPDAMEKSLNCLREMTRGRLWVVFGCGGDRDRTKRPLMGEVAAQVGDLVVITSDNPRSEVPESIIEQIEPGVRSVGLPCLTGRDFARAEKGYMIEPDRKAAIELALSRAEPGDVIFIGGKGHETYQIIGGKVHAFDDRSVVHNYFKTRGEDPPEDRKARENGLDSRKTR</sequence>
<evidence type="ECO:0000256" key="5">
    <source>
        <dbReference type="ARBA" id="ARBA00022741"/>
    </source>
</evidence>
<organism evidence="17 18">
    <name type="scientific">Desulforhabdus amnigena</name>
    <dbReference type="NCBI Taxonomy" id="40218"/>
    <lineage>
        <taxon>Bacteria</taxon>
        <taxon>Pseudomonadati</taxon>
        <taxon>Thermodesulfobacteriota</taxon>
        <taxon>Syntrophobacteria</taxon>
        <taxon>Syntrophobacterales</taxon>
        <taxon>Syntrophobacteraceae</taxon>
        <taxon>Desulforhabdus</taxon>
    </lineage>
</organism>
<evidence type="ECO:0000256" key="1">
    <source>
        <dbReference type="ARBA" id="ARBA00005898"/>
    </source>
</evidence>
<dbReference type="Gene3D" id="3.90.190.20">
    <property type="entry name" value="Mur ligase, C-terminal domain"/>
    <property type="match status" value="1"/>
</dbReference>
<dbReference type="Pfam" id="PF02875">
    <property type="entry name" value="Mur_ligase_C"/>
    <property type="match status" value="1"/>
</dbReference>
<dbReference type="Gene3D" id="3.40.1390.10">
    <property type="entry name" value="MurE/MurF, N-terminal domain"/>
    <property type="match status" value="1"/>
</dbReference>
<comment type="similarity">
    <text evidence="1 11">Belongs to the MurCDEF family. MurE subfamily.</text>
</comment>
<comment type="subcellular location">
    <subcellularLocation>
        <location evidence="11 12">Cytoplasm</location>
    </subcellularLocation>
</comment>
<comment type="caution">
    <text evidence="17">The sequence shown here is derived from an EMBL/GenBank/DDBJ whole genome shotgun (WGS) entry which is preliminary data.</text>
</comment>
<gene>
    <name evidence="11 17" type="primary">murE</name>
    <name evidence="17" type="ORF">DAMNIGENAA_34280</name>
</gene>
<keyword evidence="8 11" id="KW-0573">Peptidoglycan synthesis</keyword>
<keyword evidence="18" id="KW-1185">Reference proteome</keyword>
<comment type="caution">
    <text evidence="11">Lacks conserved residue(s) required for the propagation of feature annotation.</text>
</comment>
<keyword evidence="3 11" id="KW-0436">Ligase</keyword>
<evidence type="ECO:0000256" key="7">
    <source>
        <dbReference type="ARBA" id="ARBA00022960"/>
    </source>
</evidence>
<keyword evidence="5 11" id="KW-0547">Nucleotide-binding</keyword>